<evidence type="ECO:0000313" key="7">
    <source>
        <dbReference type="Proteomes" id="UP000549250"/>
    </source>
</evidence>
<keyword evidence="7" id="KW-1185">Reference proteome</keyword>
<dbReference type="EMBL" id="JACHXI010000020">
    <property type="protein sequence ID" value="MBB3104846.1"/>
    <property type="molecule type" value="Genomic_DNA"/>
</dbReference>
<evidence type="ECO:0000313" key="6">
    <source>
        <dbReference type="EMBL" id="MBB3104846.1"/>
    </source>
</evidence>
<dbReference type="SUPFAM" id="SSF51445">
    <property type="entry name" value="(Trans)glycosidases"/>
    <property type="match status" value="1"/>
</dbReference>
<dbReference type="InterPro" id="IPR017853">
    <property type="entry name" value="GH"/>
</dbReference>
<dbReference type="PANTHER" id="PTHR34142">
    <property type="entry name" value="ENDO-BETA-1,4-GLUCANASE A"/>
    <property type="match status" value="1"/>
</dbReference>
<dbReference type="GO" id="GO:0008810">
    <property type="term" value="F:cellulase activity"/>
    <property type="evidence" value="ECO:0007669"/>
    <property type="project" value="UniProtKB-EC"/>
</dbReference>
<protein>
    <submittedName>
        <fullName evidence="6">Endoglucanase</fullName>
        <ecNumber evidence="6">3.2.1.4</ecNumber>
    </submittedName>
</protein>
<evidence type="ECO:0000256" key="1">
    <source>
        <dbReference type="ARBA" id="ARBA00022801"/>
    </source>
</evidence>
<name>A0A839T8R2_AZOMA</name>
<dbReference type="Proteomes" id="UP000549250">
    <property type="component" value="Unassembled WGS sequence"/>
</dbReference>
<reference evidence="6 7" key="1">
    <citation type="submission" date="2020-08" db="EMBL/GenBank/DDBJ databases">
        <title>Genomic Encyclopedia of Type Strains, Phase III (KMG-III): the genomes of soil and plant-associated and newly described type strains.</title>
        <authorList>
            <person name="Whitman W."/>
        </authorList>
    </citation>
    <scope>NUCLEOTIDE SEQUENCE [LARGE SCALE GENOMIC DNA]</scope>
    <source>
        <strain evidence="6 7">CECT 4462</strain>
    </source>
</reference>
<dbReference type="InterPro" id="IPR001547">
    <property type="entry name" value="Glyco_hydro_5"/>
</dbReference>
<dbReference type="Pfam" id="PF00150">
    <property type="entry name" value="Cellulase"/>
    <property type="match status" value="1"/>
</dbReference>
<feature type="domain" description="Glycoside hydrolase family 5" evidence="5">
    <location>
        <begin position="56"/>
        <end position="306"/>
    </location>
</feature>
<dbReference type="EC" id="3.2.1.4" evidence="6"/>
<feature type="chain" id="PRO_5032703013" evidence="4">
    <location>
        <begin position="23"/>
        <end position="357"/>
    </location>
</feature>
<evidence type="ECO:0000259" key="5">
    <source>
        <dbReference type="Pfam" id="PF00150"/>
    </source>
</evidence>
<dbReference type="PANTHER" id="PTHR34142:SF1">
    <property type="entry name" value="GLYCOSIDE HYDROLASE FAMILY 5 DOMAIN-CONTAINING PROTEIN"/>
    <property type="match status" value="1"/>
</dbReference>
<evidence type="ECO:0000256" key="4">
    <source>
        <dbReference type="SAM" id="SignalP"/>
    </source>
</evidence>
<accession>A0A839T8R2</accession>
<keyword evidence="1 3" id="KW-0378">Hydrolase</keyword>
<dbReference type="Gene3D" id="3.20.20.80">
    <property type="entry name" value="Glycosidases"/>
    <property type="match status" value="1"/>
</dbReference>
<dbReference type="GO" id="GO:0009251">
    <property type="term" value="P:glucan catabolic process"/>
    <property type="evidence" value="ECO:0007669"/>
    <property type="project" value="TreeGrafter"/>
</dbReference>
<gene>
    <name evidence="6" type="ORF">FHR87_003272</name>
</gene>
<dbReference type="AlphaFoldDB" id="A0A839T8R2"/>
<dbReference type="RefSeq" id="WP_420826750.1">
    <property type="nucleotide sequence ID" value="NZ_JACHXI010000020.1"/>
</dbReference>
<comment type="similarity">
    <text evidence="3">Belongs to the glycosyl hydrolase 5 (cellulase A) family.</text>
</comment>
<sequence>MTNRLALSLAAILLGSTQISLAEPDKTSTLTNKIDLIGINLSAAGFSPNVLPGKNGQHYFFPEKNHFKYYSEKNIRLIRFFFLWERAQHNLNAKLDSEYIGLIKKTLDMAHQHGQKVILDMHNYARYKDNLIGSKKVPYEAYANVWRKLAETFKDHPAVYGYDIMNEPHDTQGLWPKAAQVAVDAIREVDDKTLIFIEGDRWASAWHWPKFNGDLLIKDPAKRLIYEAHLYFDHDTSGRYSRPEQVDPMIGVRHVQPFVEWLKANGQKGFLGEYGVPDDSPSMLKAMDNLLAYLNENCIPSAYWAGGPGWGKYKLAIEPVDGKDRPQMDILQKHIANSCVDIGPPQPEASTEVHPRE</sequence>
<evidence type="ECO:0000256" key="3">
    <source>
        <dbReference type="RuleBase" id="RU361153"/>
    </source>
</evidence>
<keyword evidence="4" id="KW-0732">Signal</keyword>
<feature type="signal peptide" evidence="4">
    <location>
        <begin position="1"/>
        <end position="22"/>
    </location>
</feature>
<comment type="caution">
    <text evidence="6">The sequence shown here is derived from an EMBL/GenBank/DDBJ whole genome shotgun (WGS) entry which is preliminary data.</text>
</comment>
<evidence type="ECO:0000256" key="2">
    <source>
        <dbReference type="ARBA" id="ARBA00023295"/>
    </source>
</evidence>
<proteinExistence type="inferred from homology"/>
<keyword evidence="2 3" id="KW-0326">Glycosidase</keyword>
<organism evidence="6 7">
    <name type="scientific">Azomonas macrocytogenes</name>
    <name type="common">Azotobacter macrocytogenes</name>
    <dbReference type="NCBI Taxonomy" id="69962"/>
    <lineage>
        <taxon>Bacteria</taxon>
        <taxon>Pseudomonadati</taxon>
        <taxon>Pseudomonadota</taxon>
        <taxon>Gammaproteobacteria</taxon>
        <taxon>Pseudomonadales</taxon>
        <taxon>Pseudomonadaceae</taxon>
        <taxon>Azomonas</taxon>
    </lineage>
</organism>